<feature type="domain" description="HTH crp-type" evidence="5">
    <location>
        <begin position="130"/>
        <end position="196"/>
    </location>
</feature>
<dbReference type="GO" id="GO:0003677">
    <property type="term" value="F:DNA binding"/>
    <property type="evidence" value="ECO:0007669"/>
    <property type="project" value="UniProtKB-KW"/>
</dbReference>
<gene>
    <name evidence="6" type="primary">ntcA_1</name>
    <name evidence="6" type="ORF">NCTC11179_00656</name>
</gene>
<accession>A0A378RJ92</accession>
<dbReference type="SMART" id="SM00100">
    <property type="entry name" value="cNMP"/>
    <property type="match status" value="1"/>
</dbReference>
<dbReference type="InterPro" id="IPR036390">
    <property type="entry name" value="WH_DNA-bd_sf"/>
</dbReference>
<dbReference type="GO" id="GO:0003700">
    <property type="term" value="F:DNA-binding transcription factor activity"/>
    <property type="evidence" value="ECO:0007669"/>
    <property type="project" value="TreeGrafter"/>
</dbReference>
<sequence>MIDPSILLRYQGFIKEFDKNETVFSQGEEPRYYYQIVQGKVKMNNYNEDGKEFIQGLFTDGESFGEPPLFCAVNYPANAVTLQPTRILLISKCDFFTLLENEKKSCFAILQALSSRLYYKSIMAPEISSNDSEKRILTLLHYIKDQSNANQKEFQVDLTRQQIADMTGLRVETVIRTIKEIEVKQQIRIKKGKLFF</sequence>
<keyword evidence="3" id="KW-0804">Transcription</keyword>
<dbReference type="PROSITE" id="PS51063">
    <property type="entry name" value="HTH_CRP_2"/>
    <property type="match status" value="1"/>
</dbReference>
<dbReference type="Pfam" id="PF00027">
    <property type="entry name" value="cNMP_binding"/>
    <property type="match status" value="1"/>
</dbReference>
<keyword evidence="1" id="KW-0805">Transcription regulation</keyword>
<dbReference type="EMBL" id="UGQL01000001">
    <property type="protein sequence ID" value="STZ27126.1"/>
    <property type="molecule type" value="Genomic_DNA"/>
</dbReference>
<dbReference type="GO" id="GO:0005829">
    <property type="term" value="C:cytosol"/>
    <property type="evidence" value="ECO:0007669"/>
    <property type="project" value="TreeGrafter"/>
</dbReference>
<dbReference type="PROSITE" id="PS50042">
    <property type="entry name" value="CNMP_BINDING_3"/>
    <property type="match status" value="1"/>
</dbReference>
<organism evidence="6 7">
    <name type="scientific">Myroides odoratus</name>
    <name type="common">Flavobacterium odoratum</name>
    <dbReference type="NCBI Taxonomy" id="256"/>
    <lineage>
        <taxon>Bacteria</taxon>
        <taxon>Pseudomonadati</taxon>
        <taxon>Bacteroidota</taxon>
        <taxon>Flavobacteriia</taxon>
        <taxon>Flavobacteriales</taxon>
        <taxon>Flavobacteriaceae</taxon>
        <taxon>Myroides</taxon>
    </lineage>
</organism>
<dbReference type="InterPro" id="IPR000595">
    <property type="entry name" value="cNMP-bd_dom"/>
</dbReference>
<dbReference type="InterPro" id="IPR012318">
    <property type="entry name" value="HTH_CRP"/>
</dbReference>
<dbReference type="SMART" id="SM00419">
    <property type="entry name" value="HTH_CRP"/>
    <property type="match status" value="1"/>
</dbReference>
<evidence type="ECO:0000313" key="7">
    <source>
        <dbReference type="Proteomes" id="UP000255024"/>
    </source>
</evidence>
<dbReference type="InterPro" id="IPR014710">
    <property type="entry name" value="RmlC-like_jellyroll"/>
</dbReference>
<evidence type="ECO:0000256" key="1">
    <source>
        <dbReference type="ARBA" id="ARBA00023015"/>
    </source>
</evidence>
<protein>
    <submittedName>
        <fullName evidence="6">Nitrogen-responsive regulatory protein</fullName>
    </submittedName>
</protein>
<evidence type="ECO:0000313" key="6">
    <source>
        <dbReference type="EMBL" id="STZ27126.1"/>
    </source>
</evidence>
<dbReference type="PANTHER" id="PTHR24567:SF26">
    <property type="entry name" value="REGULATORY PROTEIN YEIL"/>
    <property type="match status" value="1"/>
</dbReference>
<evidence type="ECO:0000259" key="5">
    <source>
        <dbReference type="PROSITE" id="PS51063"/>
    </source>
</evidence>
<keyword evidence="7" id="KW-1185">Reference proteome</keyword>
<dbReference type="Proteomes" id="UP000255024">
    <property type="component" value="Unassembled WGS sequence"/>
</dbReference>
<dbReference type="SUPFAM" id="SSF51206">
    <property type="entry name" value="cAMP-binding domain-like"/>
    <property type="match status" value="1"/>
</dbReference>
<dbReference type="AlphaFoldDB" id="A0A378RJ92"/>
<evidence type="ECO:0000259" key="4">
    <source>
        <dbReference type="PROSITE" id="PS50042"/>
    </source>
</evidence>
<dbReference type="Gene3D" id="2.60.120.10">
    <property type="entry name" value="Jelly Rolls"/>
    <property type="match status" value="1"/>
</dbReference>
<name>A0A378RJ92_MYROD</name>
<evidence type="ECO:0000256" key="2">
    <source>
        <dbReference type="ARBA" id="ARBA00023125"/>
    </source>
</evidence>
<dbReference type="SUPFAM" id="SSF46785">
    <property type="entry name" value="Winged helix' DNA-binding domain"/>
    <property type="match status" value="1"/>
</dbReference>
<evidence type="ECO:0000256" key="3">
    <source>
        <dbReference type="ARBA" id="ARBA00023163"/>
    </source>
</evidence>
<keyword evidence="2" id="KW-0238">DNA-binding</keyword>
<reference evidence="6 7" key="1">
    <citation type="submission" date="2018-06" db="EMBL/GenBank/DDBJ databases">
        <authorList>
            <consortium name="Pathogen Informatics"/>
            <person name="Doyle S."/>
        </authorList>
    </citation>
    <scope>NUCLEOTIDE SEQUENCE [LARGE SCALE GENOMIC DNA]</scope>
    <source>
        <strain evidence="6 7">NCTC11179</strain>
    </source>
</reference>
<dbReference type="CDD" id="cd00038">
    <property type="entry name" value="CAP_ED"/>
    <property type="match status" value="1"/>
</dbReference>
<dbReference type="InterPro" id="IPR050397">
    <property type="entry name" value="Env_Response_Regulators"/>
</dbReference>
<dbReference type="RefSeq" id="WP_115090125.1">
    <property type="nucleotide sequence ID" value="NZ_CP068107.1"/>
</dbReference>
<dbReference type="PANTHER" id="PTHR24567">
    <property type="entry name" value="CRP FAMILY TRANSCRIPTIONAL REGULATORY PROTEIN"/>
    <property type="match status" value="1"/>
</dbReference>
<dbReference type="Pfam" id="PF13545">
    <property type="entry name" value="HTH_Crp_2"/>
    <property type="match status" value="1"/>
</dbReference>
<feature type="domain" description="Cyclic nucleotide-binding" evidence="4">
    <location>
        <begin position="1"/>
        <end position="99"/>
    </location>
</feature>
<dbReference type="InterPro" id="IPR018490">
    <property type="entry name" value="cNMP-bd_dom_sf"/>
</dbReference>
<proteinExistence type="predicted"/>